<dbReference type="OrthoDB" id="3359674at2759"/>
<organism evidence="2 3">
    <name type="scientific">Cyclocybe aegerita</name>
    <name type="common">Black poplar mushroom</name>
    <name type="synonym">Agrocybe aegerita</name>
    <dbReference type="NCBI Taxonomy" id="1973307"/>
    <lineage>
        <taxon>Eukaryota</taxon>
        <taxon>Fungi</taxon>
        <taxon>Dikarya</taxon>
        <taxon>Basidiomycota</taxon>
        <taxon>Agaricomycotina</taxon>
        <taxon>Agaricomycetes</taxon>
        <taxon>Agaricomycetidae</taxon>
        <taxon>Agaricales</taxon>
        <taxon>Agaricineae</taxon>
        <taxon>Bolbitiaceae</taxon>
        <taxon>Cyclocybe</taxon>
    </lineage>
</organism>
<dbReference type="InterPro" id="IPR001810">
    <property type="entry name" value="F-box_dom"/>
</dbReference>
<dbReference type="InterPro" id="IPR036047">
    <property type="entry name" value="F-box-like_dom_sf"/>
</dbReference>
<evidence type="ECO:0000313" key="2">
    <source>
        <dbReference type="EMBL" id="CAA7261486.1"/>
    </source>
</evidence>
<dbReference type="Gene3D" id="1.20.1280.50">
    <property type="match status" value="1"/>
</dbReference>
<reference evidence="2 3" key="1">
    <citation type="submission" date="2020-01" db="EMBL/GenBank/DDBJ databases">
        <authorList>
            <person name="Gupta K D."/>
        </authorList>
    </citation>
    <scope>NUCLEOTIDE SEQUENCE [LARGE SCALE GENOMIC DNA]</scope>
</reference>
<feature type="domain" description="F-box" evidence="1">
    <location>
        <begin position="65"/>
        <end position="115"/>
    </location>
</feature>
<dbReference type="SUPFAM" id="SSF81383">
    <property type="entry name" value="F-box domain"/>
    <property type="match status" value="1"/>
</dbReference>
<dbReference type="EMBL" id="CACVBS010000033">
    <property type="protein sequence ID" value="CAA7261486.1"/>
    <property type="molecule type" value="Genomic_DNA"/>
</dbReference>
<dbReference type="Pfam" id="PF12937">
    <property type="entry name" value="F-box-like"/>
    <property type="match status" value="1"/>
</dbReference>
<evidence type="ECO:0000313" key="3">
    <source>
        <dbReference type="Proteomes" id="UP000467700"/>
    </source>
</evidence>
<gene>
    <name evidence="2" type="ORF">AAE3_LOCUS3657</name>
</gene>
<accession>A0A8S0W8M3</accession>
<protein>
    <recommendedName>
        <fullName evidence="1">F-box domain-containing protein</fullName>
    </recommendedName>
</protein>
<sequence>MSCLSLLRYSSHGFSPSLTAYPTADGIVQGGWVTPSPLLTMSGIITTPVYILFTRADLTPSETILSPIGILPAELLIEIFSHCVANEPTTPPTLRQVSWRWKNLVDSSPRLWQTIVLDNADTNTRFSEHQVALWMERSKPLKYDVELNVDNPDYILPLLSPLLSSINRWRAFRLSGKRDEEIPMASLELTPDSLTHLHLCLHDFDQDDFDDDEPRITFSPINPGQCTNFALNI</sequence>
<proteinExistence type="predicted"/>
<evidence type="ECO:0000259" key="1">
    <source>
        <dbReference type="PROSITE" id="PS50181"/>
    </source>
</evidence>
<name>A0A8S0W8M3_CYCAE</name>
<dbReference type="PROSITE" id="PS50181">
    <property type="entry name" value="FBOX"/>
    <property type="match status" value="1"/>
</dbReference>
<dbReference type="Proteomes" id="UP000467700">
    <property type="component" value="Unassembled WGS sequence"/>
</dbReference>
<comment type="caution">
    <text evidence="2">The sequence shown here is derived from an EMBL/GenBank/DDBJ whole genome shotgun (WGS) entry which is preliminary data.</text>
</comment>
<dbReference type="AlphaFoldDB" id="A0A8S0W8M3"/>
<keyword evidence="3" id="KW-1185">Reference proteome</keyword>